<evidence type="ECO:0000256" key="1">
    <source>
        <dbReference type="SAM" id="MobiDB-lite"/>
    </source>
</evidence>
<feature type="compositionally biased region" description="Basic and acidic residues" evidence="1">
    <location>
        <begin position="1"/>
        <end position="10"/>
    </location>
</feature>
<gene>
    <name evidence="3" type="ORF">HG535_0A07100</name>
</gene>
<feature type="region of interest" description="Disordered" evidence="1">
    <location>
        <begin position="1"/>
        <end position="80"/>
    </location>
</feature>
<evidence type="ECO:0000259" key="2">
    <source>
        <dbReference type="Pfam" id="PF08101"/>
    </source>
</evidence>
<dbReference type="RefSeq" id="XP_037142496.1">
    <property type="nucleotide sequence ID" value="XM_037286601.1"/>
</dbReference>
<sequence length="630" mass="71579">MFRGIREKLRNSNTGGSGMRSSSVGYGLEKLMKTNSRTVKKQNDKHEKSGRGSGGSRSFSVPIESGKNAGNHHKHVSRPIRVETPISSPLLGSNESGFSGNSSSTDTKYYVFDSKAYFIDKANEPGEFNIFEKTNGINPTSCRLVVQILANYFRDLSSQKRDSKELLQVFKPNLHHFSQSEVTEVKNSLKTFFPYDGCSLKGEELLQQVHSCFKENINKIAMALRIIWNMFPRGIVPWDSYRKFIKWESSNNFPLESFHFRLSKFLPDKDYTFCTFAFLEFILCILLQKNKLMIDKTVQLDLIYTAGPTCFQRETYTKKNDDNETLPPVIKSYHQRGNALQRLFVGYLRSLSHEGKLKDFYLLDIFQIESYPPKPYVARSSKALTLTIPFDYSNGNDFTSLIYRAATAKQRYYCSGTSFSKIENVFLSNFEEETLKVIMTFFSESSNRYITTFDSGFNADGIHNIGTQNPRGYNDDQYAVATWLQFAKEQSSFDDLLKVLETCNNGGMADPGTLALGCGNTATLSGANFSKNDNEESSVRIGKMDLTEWIISSWKHEMFMNKVQNTLLIKLTKKIGECNWLVITCEQQQQRSPTASQIQNRRMNATSNANSNSNALNDLLDSCYNESVMT</sequence>
<feature type="compositionally biased region" description="Basic and acidic residues" evidence="1">
    <location>
        <begin position="41"/>
        <end position="50"/>
    </location>
</feature>
<feature type="domain" description="Meiotically up-regulated protein Msb1/Mug8" evidence="2">
    <location>
        <begin position="174"/>
        <end position="584"/>
    </location>
</feature>
<dbReference type="AlphaFoldDB" id="A0A7H9AWI4"/>
<feature type="compositionally biased region" description="Low complexity" evidence="1">
    <location>
        <begin position="92"/>
        <end position="104"/>
    </location>
</feature>
<organism evidence="3 4">
    <name type="scientific">Zygotorulaspora mrakii</name>
    <name type="common">Zygosaccharomyces mrakii</name>
    <dbReference type="NCBI Taxonomy" id="42260"/>
    <lineage>
        <taxon>Eukaryota</taxon>
        <taxon>Fungi</taxon>
        <taxon>Dikarya</taxon>
        <taxon>Ascomycota</taxon>
        <taxon>Saccharomycotina</taxon>
        <taxon>Saccharomycetes</taxon>
        <taxon>Saccharomycetales</taxon>
        <taxon>Saccharomycetaceae</taxon>
        <taxon>Zygotorulaspora</taxon>
    </lineage>
</organism>
<proteinExistence type="predicted"/>
<dbReference type="GeneID" id="59234404"/>
<name>A0A7H9AWI4_ZYGMR</name>
<evidence type="ECO:0000313" key="3">
    <source>
        <dbReference type="EMBL" id="QLG70768.1"/>
    </source>
</evidence>
<dbReference type="EMBL" id="CP058604">
    <property type="protein sequence ID" value="QLG70768.1"/>
    <property type="molecule type" value="Genomic_DNA"/>
</dbReference>
<dbReference type="Proteomes" id="UP000509704">
    <property type="component" value="Chromosome 1"/>
</dbReference>
<accession>A0A7H9AWI4</accession>
<dbReference type="KEGG" id="zmk:HG535_0A07100"/>
<keyword evidence="4" id="KW-1185">Reference proteome</keyword>
<reference evidence="3 4" key="1">
    <citation type="submission" date="2020-07" db="EMBL/GenBank/DDBJ databases">
        <title>The yeast mating-type switching endonuclease HO is a domesticated member of an unorthodox homing genetic element family.</title>
        <authorList>
            <person name="Coughlan A.Y."/>
            <person name="Lombardi L."/>
            <person name="Braun-Galleani S."/>
            <person name="Martos A.R."/>
            <person name="Galeote V."/>
            <person name="Bigey F."/>
            <person name="Dequin S."/>
            <person name="Byrne K.P."/>
            <person name="Wolfe K.H."/>
        </authorList>
    </citation>
    <scope>NUCLEOTIDE SEQUENCE [LARGE SCALE GENOMIC DNA]</scope>
    <source>
        <strain evidence="3 4">NRRL Y-6702</strain>
    </source>
</reference>
<feature type="compositionally biased region" description="Polar residues" evidence="1">
    <location>
        <begin position="11"/>
        <end position="24"/>
    </location>
</feature>
<dbReference type="InterPro" id="IPR012965">
    <property type="entry name" value="Msb1/Mug8_dom"/>
</dbReference>
<dbReference type="OrthoDB" id="3362494at2759"/>
<protein>
    <recommendedName>
        <fullName evidence="2">Meiotically up-regulated protein Msb1/Mug8 domain-containing protein</fullName>
    </recommendedName>
</protein>
<evidence type="ECO:0000313" key="4">
    <source>
        <dbReference type="Proteomes" id="UP000509704"/>
    </source>
</evidence>
<dbReference type="Pfam" id="PF08101">
    <property type="entry name" value="Msb1-Mug8_dom"/>
    <property type="match status" value="1"/>
</dbReference>
<feature type="region of interest" description="Disordered" evidence="1">
    <location>
        <begin position="85"/>
        <end position="104"/>
    </location>
</feature>